<proteinExistence type="predicted"/>
<evidence type="ECO:0000313" key="3">
    <source>
        <dbReference type="Proteomes" id="UP000238157"/>
    </source>
</evidence>
<dbReference type="EMBL" id="PVTR01000007">
    <property type="protein sequence ID" value="PRY87109.1"/>
    <property type="molecule type" value="Genomic_DNA"/>
</dbReference>
<keyword evidence="1" id="KW-0732">Signal</keyword>
<comment type="caution">
    <text evidence="2">The sequence shown here is derived from an EMBL/GenBank/DDBJ whole genome shotgun (WGS) entry which is preliminary data.</text>
</comment>
<dbReference type="Pfam" id="PF09411">
    <property type="entry name" value="PagL"/>
    <property type="match status" value="1"/>
</dbReference>
<dbReference type="Proteomes" id="UP000238157">
    <property type="component" value="Unassembled WGS sequence"/>
</dbReference>
<accession>A0A2T0WK78</accession>
<dbReference type="AlphaFoldDB" id="A0A2T0WK78"/>
<gene>
    <name evidence="2" type="ORF">CLW00_107178</name>
</gene>
<organism evidence="2 3">
    <name type="scientific">Mongoliibacter ruber</name>
    <dbReference type="NCBI Taxonomy" id="1750599"/>
    <lineage>
        <taxon>Bacteria</taxon>
        <taxon>Pseudomonadati</taxon>
        <taxon>Bacteroidota</taxon>
        <taxon>Cytophagia</taxon>
        <taxon>Cytophagales</taxon>
        <taxon>Cyclobacteriaceae</taxon>
        <taxon>Mongoliibacter</taxon>
    </lineage>
</organism>
<reference evidence="2 3" key="1">
    <citation type="submission" date="2018-03" db="EMBL/GenBank/DDBJ databases">
        <title>Genomic Encyclopedia of Archaeal and Bacterial Type Strains, Phase II (KMG-II): from individual species to whole genera.</title>
        <authorList>
            <person name="Goeker M."/>
        </authorList>
    </citation>
    <scope>NUCLEOTIDE SEQUENCE [LARGE SCALE GENOMIC DNA]</scope>
    <source>
        <strain evidence="2 3">DSM 27929</strain>
    </source>
</reference>
<keyword evidence="3" id="KW-1185">Reference proteome</keyword>
<dbReference type="InterPro" id="IPR018550">
    <property type="entry name" value="Lipid-A_deacylase-rel"/>
</dbReference>
<name>A0A2T0WK78_9BACT</name>
<protein>
    <submittedName>
        <fullName evidence="2">Lipid A 3-O-deacylase PagL</fullName>
    </submittedName>
</protein>
<evidence type="ECO:0000313" key="2">
    <source>
        <dbReference type="EMBL" id="PRY87109.1"/>
    </source>
</evidence>
<feature type="signal peptide" evidence="1">
    <location>
        <begin position="1"/>
        <end position="22"/>
    </location>
</feature>
<evidence type="ECO:0000256" key="1">
    <source>
        <dbReference type="SAM" id="SignalP"/>
    </source>
</evidence>
<feature type="chain" id="PRO_5015591450" evidence="1">
    <location>
        <begin position="23"/>
        <end position="351"/>
    </location>
</feature>
<dbReference type="Gene3D" id="2.40.160.20">
    <property type="match status" value="1"/>
</dbReference>
<sequence>MKIMKNLLLFIAAAFIQHLLIAQTTHKVGVEGSYGFIIAHTQSVKPISQTFPYGFSLNYQYMNSSQKKWENCNCFYYTGLQLSHHDFANREVLGSATSLSATFEPILWQNRSWSFNLMSGIGLSYLSNVYNPTFNPENTFFSAPVSFLIFVSPKIEYHVSEKWSAQMTFHYNHISNGGQSKPNKGMNYPMLGLGVNYYLQRASLPDYPKRDITSPWSWLLETGITHRQAQWRSGRLPTISLLFDRIKPVSRINALGFGLEMTKDFSLEVDQSRWEALMPSPFVSHHFIFGRLDFSQRFAVYTQKPAGYIDQLFYQRYTLHYRLFSNFSIGGSMKVHGHVAENIDFRLGWRF</sequence>